<dbReference type="SMART" id="SM00220">
    <property type="entry name" value="S_TKc"/>
    <property type="match status" value="1"/>
</dbReference>
<feature type="compositionally biased region" description="Low complexity" evidence="8">
    <location>
        <begin position="341"/>
        <end position="351"/>
    </location>
</feature>
<keyword evidence="11" id="KW-0723">Serine/threonine-protein kinase</keyword>
<accession>E4NBX2</accession>
<feature type="binding site" evidence="7">
    <location>
        <position position="45"/>
    </location>
    <ligand>
        <name>ATP</name>
        <dbReference type="ChEBI" id="CHEBI:30616"/>
    </ligand>
</feature>
<dbReference type="EC" id="2.7.11.1" evidence="2"/>
<dbReference type="SUPFAM" id="SSF56112">
    <property type="entry name" value="Protein kinase-like (PK-like)"/>
    <property type="match status" value="1"/>
</dbReference>
<dbReference type="Proteomes" id="UP000007076">
    <property type="component" value="Chromosome"/>
</dbReference>
<dbReference type="InterPro" id="IPR050660">
    <property type="entry name" value="NEK_Ser/Thr_kinase"/>
</dbReference>
<feature type="compositionally biased region" description="Basic and acidic residues" evidence="8">
    <location>
        <begin position="536"/>
        <end position="567"/>
    </location>
</feature>
<dbReference type="AlphaFoldDB" id="E4NBX2"/>
<dbReference type="InterPro" id="IPR011009">
    <property type="entry name" value="Kinase-like_dom_sf"/>
</dbReference>
<evidence type="ECO:0000313" key="11">
    <source>
        <dbReference type="EMBL" id="BAJ28703.1"/>
    </source>
</evidence>
<dbReference type="PANTHER" id="PTHR43671:SF13">
    <property type="entry name" value="SERINE_THREONINE-PROTEIN KINASE NEK2"/>
    <property type="match status" value="1"/>
</dbReference>
<sequence>MRPVGSKYVLEDSLGRGATGTVWRGRVREDAAVPGLVPGQAVAVKVLREELAADPDVVMRFLRERSVLLRLTHPNIVRTRDLVVEGELLALVMDLVDGPDLYRYLRESGPLSPIAGALLMAQIADALAASHADGVVHRDLKPANVLLATLAVDGDERMHPMLTDFGIARLADSPGITRTHEFVGTPVYVAPESAEGRPQTAAVDVYGAGIMLYELVTGRPPFQGDNPLAVLQAHLAQEPQRPRTMPEPLWTVVERCLRKDPAQRPTAVSLARALRVVAAGVGVHAAPAAVDAALAVGDLLLPDPALATAAAAGPGAGPHEATLAGVGYDPAAATQVMAHQTGAPATPGAPGAEDRTQLMSPQPPAGPPADRTRVMPSVPPGAPAQQPPGQQPPAQPEGPHPWQTQLRAARDRNAQTRIGSFEPDELGEPQVAPRPYQAGQYPQQGRQGQYGQQQPRPYPPQDGRYAPQQGPYRPQQPQQGRPQYPQPGQGQYPQQGQGQGGRPPVAPPPYQAQQPPQPAPPAAYSGQPQGYGAPQRRPEPAPQHRPEPPYREPEPAREAPREREPRRRSPNRMRIPGLGCLKGCLLVLVVLALGCLALWNFTPLPHYWDNVVGWYDSARDWVTSHT</sequence>
<evidence type="ECO:0000259" key="10">
    <source>
        <dbReference type="PROSITE" id="PS50011"/>
    </source>
</evidence>
<dbReference type="InterPro" id="IPR008271">
    <property type="entry name" value="Ser/Thr_kinase_AS"/>
</dbReference>
<dbReference type="Pfam" id="PF00069">
    <property type="entry name" value="Pkinase"/>
    <property type="match status" value="1"/>
</dbReference>
<dbReference type="HOGENOM" id="CLU_000288_63_44_11"/>
<dbReference type="InterPro" id="IPR017441">
    <property type="entry name" value="Protein_kinase_ATP_BS"/>
</dbReference>
<keyword evidence="4 7" id="KW-0547">Nucleotide-binding</keyword>
<dbReference type="PROSITE" id="PS00107">
    <property type="entry name" value="PROTEIN_KINASE_ATP"/>
    <property type="match status" value="1"/>
</dbReference>
<evidence type="ECO:0000256" key="2">
    <source>
        <dbReference type="ARBA" id="ARBA00012513"/>
    </source>
</evidence>
<dbReference type="eggNOG" id="COG0515">
    <property type="taxonomic scope" value="Bacteria"/>
</dbReference>
<keyword evidence="9" id="KW-1133">Transmembrane helix</keyword>
<dbReference type="PROSITE" id="PS50011">
    <property type="entry name" value="PROTEIN_KINASE_DOM"/>
    <property type="match status" value="1"/>
</dbReference>
<keyword evidence="9" id="KW-0812">Transmembrane</keyword>
<evidence type="ECO:0000256" key="6">
    <source>
        <dbReference type="ARBA" id="ARBA00022840"/>
    </source>
</evidence>
<keyword evidence="6 7" id="KW-0067">ATP-binding</keyword>
<feature type="compositionally biased region" description="Low complexity" evidence="8">
    <location>
        <begin position="522"/>
        <end position="535"/>
    </location>
</feature>
<evidence type="ECO:0000256" key="8">
    <source>
        <dbReference type="SAM" id="MobiDB-lite"/>
    </source>
</evidence>
<dbReference type="Gene3D" id="1.10.510.10">
    <property type="entry name" value="Transferase(Phosphotransferase) domain 1"/>
    <property type="match status" value="1"/>
</dbReference>
<name>E4NBX2_KITSK</name>
<evidence type="ECO:0000256" key="4">
    <source>
        <dbReference type="ARBA" id="ARBA00022741"/>
    </source>
</evidence>
<feature type="region of interest" description="Disordered" evidence="8">
    <location>
        <begin position="419"/>
        <end position="574"/>
    </location>
</feature>
<evidence type="ECO:0000256" key="1">
    <source>
        <dbReference type="ARBA" id="ARBA00010886"/>
    </source>
</evidence>
<feature type="domain" description="Protein kinase" evidence="10">
    <location>
        <begin position="8"/>
        <end position="277"/>
    </location>
</feature>
<comment type="similarity">
    <text evidence="1">Belongs to the protein kinase superfamily. NEK Ser/Thr protein kinase family. NIMA subfamily.</text>
</comment>
<evidence type="ECO:0000313" key="12">
    <source>
        <dbReference type="Proteomes" id="UP000007076"/>
    </source>
</evidence>
<dbReference type="PATRIC" id="fig|452652.3.peg.2899"/>
<dbReference type="RefSeq" id="WP_014136016.1">
    <property type="nucleotide sequence ID" value="NC_016109.1"/>
</dbReference>
<protein>
    <recommendedName>
        <fullName evidence="2">non-specific serine/threonine protein kinase</fullName>
        <ecNumber evidence="2">2.7.11.1</ecNumber>
    </recommendedName>
</protein>
<keyword evidence="12" id="KW-1185">Reference proteome</keyword>
<dbReference type="KEGG" id="ksk:KSE_28920"/>
<dbReference type="GO" id="GO:0004674">
    <property type="term" value="F:protein serine/threonine kinase activity"/>
    <property type="evidence" value="ECO:0007669"/>
    <property type="project" value="UniProtKB-KW"/>
</dbReference>
<dbReference type="CDD" id="cd14014">
    <property type="entry name" value="STKc_PknB_like"/>
    <property type="match status" value="1"/>
</dbReference>
<evidence type="ECO:0000256" key="7">
    <source>
        <dbReference type="PROSITE-ProRule" id="PRU10141"/>
    </source>
</evidence>
<keyword evidence="9" id="KW-0472">Membrane</keyword>
<keyword evidence="5 11" id="KW-0418">Kinase</keyword>
<dbReference type="PANTHER" id="PTHR43671">
    <property type="entry name" value="SERINE/THREONINE-PROTEIN KINASE NEK"/>
    <property type="match status" value="1"/>
</dbReference>
<feature type="region of interest" description="Disordered" evidence="8">
    <location>
        <begin position="341"/>
        <end position="402"/>
    </location>
</feature>
<feature type="transmembrane region" description="Helical" evidence="9">
    <location>
        <begin position="575"/>
        <end position="599"/>
    </location>
</feature>
<feature type="compositionally biased region" description="Pro residues" evidence="8">
    <location>
        <begin position="377"/>
        <end position="399"/>
    </location>
</feature>
<proteinExistence type="inferred from homology"/>
<dbReference type="InterPro" id="IPR000719">
    <property type="entry name" value="Prot_kinase_dom"/>
</dbReference>
<feature type="compositionally biased region" description="Pro residues" evidence="8">
    <location>
        <begin position="504"/>
        <end position="521"/>
    </location>
</feature>
<dbReference type="GO" id="GO:0005524">
    <property type="term" value="F:ATP binding"/>
    <property type="evidence" value="ECO:0007669"/>
    <property type="project" value="UniProtKB-UniRule"/>
</dbReference>
<reference evidence="11 12" key="1">
    <citation type="journal article" date="2010" name="DNA Res.">
        <title>Genome sequence of Kitasatospora setae NBRC 14216T: an evolutionary snapshot of the family Streptomycetaceae.</title>
        <authorList>
            <person name="Ichikawa N."/>
            <person name="Oguchi A."/>
            <person name="Ikeda H."/>
            <person name="Ishikawa J."/>
            <person name="Kitani S."/>
            <person name="Watanabe Y."/>
            <person name="Nakamura S."/>
            <person name="Katano Y."/>
            <person name="Kishi E."/>
            <person name="Sasagawa M."/>
            <person name="Ankai A."/>
            <person name="Fukui S."/>
            <person name="Hashimoto Y."/>
            <person name="Kamata S."/>
            <person name="Otoguro M."/>
            <person name="Tanikawa S."/>
            <person name="Nihira T."/>
            <person name="Horinouchi S."/>
            <person name="Ohnishi Y."/>
            <person name="Hayakawa M."/>
            <person name="Kuzuyama T."/>
            <person name="Arisawa A."/>
            <person name="Nomoto F."/>
            <person name="Miura H."/>
            <person name="Takahashi Y."/>
            <person name="Fujita N."/>
        </authorList>
    </citation>
    <scope>NUCLEOTIDE SEQUENCE [LARGE SCALE GENOMIC DNA]</scope>
    <source>
        <strain evidence="12">ATCC 33774 / DSM 43861 / JCM 3304 / KCC A-0304 / NBRC 14216 / KM-6054</strain>
    </source>
</reference>
<evidence type="ECO:0000256" key="5">
    <source>
        <dbReference type="ARBA" id="ARBA00022777"/>
    </source>
</evidence>
<dbReference type="PROSITE" id="PS00108">
    <property type="entry name" value="PROTEIN_KINASE_ST"/>
    <property type="match status" value="1"/>
</dbReference>
<dbReference type="EMBL" id="AP010968">
    <property type="protein sequence ID" value="BAJ28703.1"/>
    <property type="molecule type" value="Genomic_DNA"/>
</dbReference>
<dbReference type="STRING" id="452652.KSE_28920"/>
<evidence type="ECO:0000256" key="9">
    <source>
        <dbReference type="SAM" id="Phobius"/>
    </source>
</evidence>
<feature type="compositionally biased region" description="Low complexity" evidence="8">
    <location>
        <begin position="433"/>
        <end position="496"/>
    </location>
</feature>
<organism evidence="11 12">
    <name type="scientific">Kitasatospora setae (strain ATCC 33774 / DSM 43861 / JCM 3304 / KCC A-0304 / NBRC 14216 / KM-6054)</name>
    <name type="common">Streptomyces setae</name>
    <dbReference type="NCBI Taxonomy" id="452652"/>
    <lineage>
        <taxon>Bacteria</taxon>
        <taxon>Bacillati</taxon>
        <taxon>Actinomycetota</taxon>
        <taxon>Actinomycetes</taxon>
        <taxon>Kitasatosporales</taxon>
        <taxon>Streptomycetaceae</taxon>
        <taxon>Kitasatospora</taxon>
    </lineage>
</organism>
<keyword evidence="3" id="KW-0808">Transferase</keyword>
<evidence type="ECO:0000256" key="3">
    <source>
        <dbReference type="ARBA" id="ARBA00022679"/>
    </source>
</evidence>
<gene>
    <name evidence="11" type="primary">pkaA</name>
    <name evidence="11" type="ordered locus">KSE_28920</name>
</gene>